<evidence type="ECO:0000313" key="1">
    <source>
        <dbReference type="EMBL" id="CAB3406571.1"/>
    </source>
</evidence>
<dbReference type="Pfam" id="PF08695">
    <property type="entry name" value="Coa1"/>
    <property type="match status" value="1"/>
</dbReference>
<sequence>MECGPTMVGDGDSDPQLMALLEANLMKQLGNEFQVQSATLVKLAAGVFVAGSTGLYLAQKSVQWKVRKLPHYSESLKIVYEHPKAIEAIGAPIQIGTVELADRRHNYVDKTRSQLRIPITGVVDCGHMDVLAVRDAENDEFQTAKVRLSLNGGVFTIYDTGKWEDNGADDE</sequence>
<dbReference type="AlphaFoldDB" id="A0A8S1F2C7"/>
<gene>
    <name evidence="1" type="ORF">CBOVIS_LOCUS8630</name>
</gene>
<dbReference type="InterPro" id="IPR036717">
    <property type="entry name" value="GFRP_sf"/>
</dbReference>
<keyword evidence="2" id="KW-1185">Reference proteome</keyword>
<dbReference type="GO" id="GO:0032981">
    <property type="term" value="P:mitochondrial respiratory chain complex I assembly"/>
    <property type="evidence" value="ECO:0007669"/>
    <property type="project" value="TreeGrafter"/>
</dbReference>
<dbReference type="PANTHER" id="PTHR47148">
    <property type="entry name" value="CYTOCHROME C OXIDASE ASSEMBLY FACTOR 1 HOMOLOG"/>
    <property type="match status" value="1"/>
</dbReference>
<dbReference type="SUPFAM" id="SSF69761">
    <property type="entry name" value="GTP cyclohydrolase I feedback regulatory protein, GFRP"/>
    <property type="match status" value="1"/>
</dbReference>
<dbReference type="EMBL" id="CADEPM010000005">
    <property type="protein sequence ID" value="CAB3406571.1"/>
    <property type="molecule type" value="Genomic_DNA"/>
</dbReference>
<organism evidence="1 2">
    <name type="scientific">Caenorhabditis bovis</name>
    <dbReference type="NCBI Taxonomy" id="2654633"/>
    <lineage>
        <taxon>Eukaryota</taxon>
        <taxon>Metazoa</taxon>
        <taxon>Ecdysozoa</taxon>
        <taxon>Nematoda</taxon>
        <taxon>Chromadorea</taxon>
        <taxon>Rhabditida</taxon>
        <taxon>Rhabditina</taxon>
        <taxon>Rhabditomorpha</taxon>
        <taxon>Rhabditoidea</taxon>
        <taxon>Rhabditidae</taxon>
        <taxon>Peloderinae</taxon>
        <taxon>Caenorhabditis</taxon>
    </lineage>
</organism>
<dbReference type="Pfam" id="PF06399">
    <property type="entry name" value="GFRP"/>
    <property type="match status" value="1"/>
</dbReference>
<dbReference type="PANTHER" id="PTHR47148:SF1">
    <property type="entry name" value="CYTOCHROME C OXIDASE ASSEMBLY FACTOR 1 HOMOLOG"/>
    <property type="match status" value="1"/>
</dbReference>
<accession>A0A8S1F2C7</accession>
<comment type="caution">
    <text evidence="1">The sequence shown here is derived from an EMBL/GenBank/DDBJ whole genome shotgun (WGS) entry which is preliminary data.</text>
</comment>
<dbReference type="OrthoDB" id="64291at2759"/>
<dbReference type="Proteomes" id="UP000494206">
    <property type="component" value="Unassembled WGS sequence"/>
</dbReference>
<dbReference type="Gene3D" id="3.30.1410.10">
    <property type="entry name" value="GTP cyclohydrolase I feedback regulatory protein GFRP"/>
    <property type="match status" value="1"/>
</dbReference>
<dbReference type="InterPro" id="IPR009112">
    <property type="entry name" value="GTP_CycHdrlase_I_reg"/>
</dbReference>
<dbReference type="InterPro" id="IPR014807">
    <property type="entry name" value="Coa1"/>
</dbReference>
<evidence type="ECO:0000313" key="2">
    <source>
        <dbReference type="Proteomes" id="UP000494206"/>
    </source>
</evidence>
<dbReference type="GO" id="GO:0005743">
    <property type="term" value="C:mitochondrial inner membrane"/>
    <property type="evidence" value="ECO:0007669"/>
    <property type="project" value="TreeGrafter"/>
</dbReference>
<dbReference type="GO" id="GO:0009890">
    <property type="term" value="P:negative regulation of biosynthetic process"/>
    <property type="evidence" value="ECO:0007669"/>
    <property type="project" value="InterPro"/>
</dbReference>
<protein>
    <submittedName>
        <fullName evidence="1">Uncharacterized protein</fullName>
    </submittedName>
</protein>
<proteinExistence type="predicted"/>
<name>A0A8S1F2C7_9PELO</name>
<reference evidence="1 2" key="1">
    <citation type="submission" date="2020-04" db="EMBL/GenBank/DDBJ databases">
        <authorList>
            <person name="Laetsch R D."/>
            <person name="Stevens L."/>
            <person name="Kumar S."/>
            <person name="Blaxter L. M."/>
        </authorList>
    </citation>
    <scope>NUCLEOTIDE SEQUENCE [LARGE SCALE GENOMIC DNA]</scope>
</reference>
<dbReference type="GO" id="GO:0033617">
    <property type="term" value="P:mitochondrial respiratory chain complex IV assembly"/>
    <property type="evidence" value="ECO:0007669"/>
    <property type="project" value="TreeGrafter"/>
</dbReference>